<evidence type="ECO:0000256" key="2">
    <source>
        <dbReference type="SAM" id="Phobius"/>
    </source>
</evidence>
<dbReference type="Proteomes" id="UP001526430">
    <property type="component" value="Unassembled WGS sequence"/>
</dbReference>
<feature type="transmembrane region" description="Helical" evidence="2">
    <location>
        <begin position="182"/>
        <end position="200"/>
    </location>
</feature>
<proteinExistence type="predicted"/>
<name>A0ABT3NWR7_9PROT</name>
<keyword evidence="2" id="KW-0472">Membrane</keyword>
<keyword evidence="2" id="KW-1133">Transmembrane helix</keyword>
<feature type="transmembrane region" description="Helical" evidence="2">
    <location>
        <begin position="78"/>
        <end position="98"/>
    </location>
</feature>
<comment type="caution">
    <text evidence="3">The sequence shown here is derived from an EMBL/GenBank/DDBJ whole genome shotgun (WGS) entry which is preliminary data.</text>
</comment>
<feature type="transmembrane region" description="Helical" evidence="2">
    <location>
        <begin position="12"/>
        <end position="33"/>
    </location>
</feature>
<protein>
    <submittedName>
        <fullName evidence="3">Uncharacterized protein</fullName>
    </submittedName>
</protein>
<keyword evidence="4" id="KW-1185">Reference proteome</keyword>
<feature type="transmembrane region" description="Helical" evidence="2">
    <location>
        <begin position="54"/>
        <end position="72"/>
    </location>
</feature>
<feature type="region of interest" description="Disordered" evidence="1">
    <location>
        <begin position="129"/>
        <end position="172"/>
    </location>
</feature>
<feature type="compositionally biased region" description="Polar residues" evidence="1">
    <location>
        <begin position="141"/>
        <end position="172"/>
    </location>
</feature>
<keyword evidence="2" id="KW-0812">Transmembrane</keyword>
<evidence type="ECO:0000313" key="4">
    <source>
        <dbReference type="Proteomes" id="UP001526430"/>
    </source>
</evidence>
<gene>
    <name evidence="3" type="ORF">OF850_13080</name>
</gene>
<dbReference type="EMBL" id="JAPFQI010000009">
    <property type="protein sequence ID" value="MCW8086566.1"/>
    <property type="molecule type" value="Genomic_DNA"/>
</dbReference>
<feature type="transmembrane region" description="Helical" evidence="2">
    <location>
        <begin position="212"/>
        <end position="236"/>
    </location>
</feature>
<organism evidence="3 4">
    <name type="scientific">Sabulicella glaciei</name>
    <dbReference type="NCBI Taxonomy" id="2984948"/>
    <lineage>
        <taxon>Bacteria</taxon>
        <taxon>Pseudomonadati</taxon>
        <taxon>Pseudomonadota</taxon>
        <taxon>Alphaproteobacteria</taxon>
        <taxon>Acetobacterales</taxon>
        <taxon>Acetobacteraceae</taxon>
        <taxon>Sabulicella</taxon>
    </lineage>
</organism>
<evidence type="ECO:0000313" key="3">
    <source>
        <dbReference type="EMBL" id="MCW8086566.1"/>
    </source>
</evidence>
<accession>A0ABT3NWR7</accession>
<evidence type="ECO:0000256" key="1">
    <source>
        <dbReference type="SAM" id="MobiDB-lite"/>
    </source>
</evidence>
<reference evidence="3 4" key="1">
    <citation type="submission" date="2022-10" db="EMBL/GenBank/DDBJ databases">
        <title>Roseococcus glaciei nov., sp. nov., isolated from glacier.</title>
        <authorList>
            <person name="Liu Q."/>
            <person name="Xin Y.-H."/>
        </authorList>
    </citation>
    <scope>NUCLEOTIDE SEQUENCE [LARGE SCALE GENOMIC DNA]</scope>
    <source>
        <strain evidence="3 4">MDT2-1-1</strain>
    </source>
</reference>
<sequence>MENSLSDFEGLYITASSAVAATFFLMEVFRAPLLKASPNSFVIRSTNLLVSGRALKVLFLLAGLMCVLYLSIEWAGEWSIVISAMGSAVVYFAFRAIWPAPAIEYQKITVEPATALADIPAVAVPDLKLHPAPRNSDPERGTNTASLDLSRGAKNQHQASSDPINMTVSAQPPQRPSVFRKAFKSTLIAAVVCFVWSLFNPDPYLDPLGQKIVPLISTLVTAFIFFFIALVFHGVIQSKAR</sequence>